<dbReference type="GO" id="GO:0033198">
    <property type="term" value="P:response to ATP"/>
    <property type="evidence" value="ECO:0007669"/>
    <property type="project" value="InterPro"/>
</dbReference>
<keyword evidence="3 14" id="KW-0813">Transport</keyword>
<organism evidence="18 19">
    <name type="scientific">Sinocyclocheilus anshuiensis</name>
    <dbReference type="NCBI Taxonomy" id="1608454"/>
    <lineage>
        <taxon>Eukaryota</taxon>
        <taxon>Metazoa</taxon>
        <taxon>Chordata</taxon>
        <taxon>Craniata</taxon>
        <taxon>Vertebrata</taxon>
        <taxon>Euteleostomi</taxon>
        <taxon>Actinopterygii</taxon>
        <taxon>Neopterygii</taxon>
        <taxon>Teleostei</taxon>
        <taxon>Ostariophysi</taxon>
        <taxon>Cypriniformes</taxon>
        <taxon>Cyprinidae</taxon>
        <taxon>Cyprininae</taxon>
        <taxon>Sinocyclocheilus</taxon>
    </lineage>
</organism>
<dbReference type="GO" id="GO:0070588">
    <property type="term" value="P:calcium ion transmembrane transport"/>
    <property type="evidence" value="ECO:0007669"/>
    <property type="project" value="TreeGrafter"/>
</dbReference>
<evidence type="ECO:0000256" key="5">
    <source>
        <dbReference type="ARBA" id="ARBA00022692"/>
    </source>
</evidence>
<evidence type="ECO:0000256" key="8">
    <source>
        <dbReference type="ARBA" id="ARBA00023136"/>
    </source>
</evidence>
<feature type="binding site" evidence="15">
    <location>
        <position position="190"/>
    </location>
    <ligand>
        <name>ATP</name>
        <dbReference type="ChEBI" id="CHEBI:30616"/>
        <note>ligand shared between two neighboring subunits of the homotrimer</note>
    </ligand>
</feature>
<dbReference type="PRINTS" id="PR01307">
    <property type="entry name" value="P2XRECEPTOR"/>
</dbReference>
<feature type="binding site" evidence="15">
    <location>
        <begin position="297"/>
        <end position="299"/>
    </location>
    <ligand>
        <name>ATP</name>
        <dbReference type="ChEBI" id="CHEBI:30616"/>
        <note>ligand shared between two neighboring subunits of the homotrimer</note>
    </ligand>
</feature>
<keyword evidence="15" id="KW-0067">ATP-binding</keyword>
<evidence type="ECO:0000256" key="9">
    <source>
        <dbReference type="ARBA" id="ARBA00023157"/>
    </source>
</evidence>
<dbReference type="PROSITE" id="PS01212">
    <property type="entry name" value="P2X_RECEPTOR"/>
    <property type="match status" value="1"/>
</dbReference>
<gene>
    <name evidence="18" type="primary">p2rx4b</name>
</gene>
<dbReference type="GO" id="GO:0005524">
    <property type="term" value="F:ATP binding"/>
    <property type="evidence" value="ECO:0007669"/>
    <property type="project" value="UniProtKB-UniRule"/>
</dbReference>
<dbReference type="GO" id="GO:0001614">
    <property type="term" value="F:purinergic nucleotide receptor activity"/>
    <property type="evidence" value="ECO:0007669"/>
    <property type="project" value="UniProtKB-UniRule"/>
</dbReference>
<dbReference type="PANTHER" id="PTHR10125">
    <property type="entry name" value="P2X PURINOCEPTOR"/>
    <property type="match status" value="1"/>
</dbReference>
<dbReference type="FunFam" id="2.60.490.10:FF:000001">
    <property type="entry name" value="P2X purinoceptor"/>
    <property type="match status" value="1"/>
</dbReference>
<keyword evidence="12 17" id="KW-0407">Ion channel</keyword>
<dbReference type="InterPro" id="IPR027309">
    <property type="entry name" value="P2X_extracellular_dom_sf"/>
</dbReference>
<dbReference type="AlphaFoldDB" id="A0A671PYE1"/>
<dbReference type="InterPro" id="IPR053792">
    <property type="entry name" value="P2X_RECEPTOR_CS"/>
</dbReference>
<comment type="subunit">
    <text evidence="14">Homotrimer and heterotrimer; functional P2XRs are organized as homomeric and heteromeric trimers. Homotrimer. Forms heterotrimer with P2RX1. Forms heterotrimer with P2RX6. Forms heterotrimer with P2RX3.</text>
</comment>
<dbReference type="Ensembl" id="ENSSANT00000067147.1">
    <property type="protein sequence ID" value="ENSSANP00000063157.1"/>
    <property type="gene ID" value="ENSSANG00000031386.1"/>
</dbReference>
<feature type="transmembrane region" description="Helical" evidence="17">
    <location>
        <begin position="43"/>
        <end position="62"/>
    </location>
</feature>
<evidence type="ECO:0000256" key="14">
    <source>
        <dbReference type="PIRNR" id="PIRNR005713"/>
    </source>
</evidence>
<dbReference type="PIRSF" id="PIRSF005713">
    <property type="entry name" value="P2X_purinoceptor"/>
    <property type="match status" value="1"/>
</dbReference>
<dbReference type="NCBIfam" id="TIGR00863">
    <property type="entry name" value="P2X"/>
    <property type="match status" value="1"/>
</dbReference>
<dbReference type="PRINTS" id="PR01309">
    <property type="entry name" value="P2X2RECEPTOR"/>
</dbReference>
<keyword evidence="11 14" id="KW-1071">Ligand-gated ion channel</keyword>
<evidence type="ECO:0000256" key="10">
    <source>
        <dbReference type="ARBA" id="ARBA00023180"/>
    </source>
</evidence>
<keyword evidence="6 17" id="KW-1133">Transmembrane helix</keyword>
<feature type="disulfide bond" evidence="16">
    <location>
        <begin position="145"/>
        <end position="172"/>
    </location>
</feature>
<dbReference type="Gene3D" id="1.10.287.940">
    <property type="entry name" value="atp-gated p2x4 ion channel"/>
    <property type="match status" value="1"/>
</dbReference>
<feature type="disulfide bond" evidence="16">
    <location>
        <begin position="139"/>
        <end position="162"/>
    </location>
</feature>
<evidence type="ECO:0000256" key="13">
    <source>
        <dbReference type="ARBA" id="ARBA00036634"/>
    </source>
</evidence>
<comment type="function">
    <text evidence="14">ATP-gated nonselective transmembrane cation channel permeable to potassium, sodium and calcium. Activation by extracellular ATP induces a variety of cellular responses, such as excitatory postsynaptic responses in sensory neurons, neuromuscular junctions (NMJ) formation, hearing, perception of taste and peristalsis. In the inner ear, regulates sound transduction and auditory neurotransmission, outer hair cell electromotility, inner ear gap junctions, and K(+) recycling. Mediates synaptic transmission between neurons and from neurons to smooth muscle.</text>
</comment>
<keyword evidence="10" id="KW-0325">Glycoprotein</keyword>
<comment type="similarity">
    <text evidence="2 14 17">Belongs to the P2X receptor family.</text>
</comment>
<evidence type="ECO:0000256" key="1">
    <source>
        <dbReference type="ARBA" id="ARBA00004651"/>
    </source>
</evidence>
<dbReference type="InterPro" id="IPR003045">
    <property type="entry name" value="P2X2_purnocptor"/>
</dbReference>
<dbReference type="GO" id="GO:0004931">
    <property type="term" value="F:extracellularly ATP-gated monoatomic cation channel activity"/>
    <property type="evidence" value="ECO:0007669"/>
    <property type="project" value="UniProtKB-UniRule"/>
</dbReference>
<feature type="binding site" evidence="15">
    <location>
        <position position="317"/>
    </location>
    <ligand>
        <name>ATP</name>
        <dbReference type="ChEBI" id="CHEBI:30616"/>
        <note>ligand shared between two neighboring subunits of the homotrimer</note>
    </ligand>
</feature>
<dbReference type="GO" id="GO:0005886">
    <property type="term" value="C:plasma membrane"/>
    <property type="evidence" value="ECO:0007669"/>
    <property type="project" value="UniProtKB-SubCell"/>
</dbReference>
<evidence type="ECO:0000256" key="15">
    <source>
        <dbReference type="PIRSR" id="PIRSR005713-1"/>
    </source>
</evidence>
<evidence type="ECO:0000313" key="19">
    <source>
        <dbReference type="Proteomes" id="UP000472260"/>
    </source>
</evidence>
<dbReference type="Gene3D" id="2.60.490.10">
    <property type="entry name" value="atp-gated p2x4 ion channel domain"/>
    <property type="match status" value="1"/>
</dbReference>
<reference evidence="18" key="1">
    <citation type="submission" date="2025-08" db="UniProtKB">
        <authorList>
            <consortium name="Ensembl"/>
        </authorList>
    </citation>
    <scope>IDENTIFICATION</scope>
</reference>
<dbReference type="PANTHER" id="PTHR10125:SF18">
    <property type="entry name" value="P2X PURINOCEPTOR 4"/>
    <property type="match status" value="1"/>
</dbReference>
<comment type="function">
    <text evidence="17">Receptor for ATP that acts as a ligand-gated ion channel.</text>
</comment>
<dbReference type="Pfam" id="PF00864">
    <property type="entry name" value="P2X_receptor"/>
    <property type="match status" value="1"/>
</dbReference>
<evidence type="ECO:0000256" key="6">
    <source>
        <dbReference type="ARBA" id="ARBA00022989"/>
    </source>
</evidence>
<keyword evidence="4" id="KW-1003">Cell membrane</keyword>
<feature type="disulfide bond" evidence="16">
    <location>
        <begin position="221"/>
        <end position="231"/>
    </location>
</feature>
<keyword evidence="8 14" id="KW-0472">Membrane</keyword>
<evidence type="ECO:0000313" key="18">
    <source>
        <dbReference type="Ensembl" id="ENSSANP00000063157.1"/>
    </source>
</evidence>
<dbReference type="GO" id="GO:0098794">
    <property type="term" value="C:postsynapse"/>
    <property type="evidence" value="ECO:0007669"/>
    <property type="project" value="GOC"/>
</dbReference>
<dbReference type="InterPro" id="IPR059116">
    <property type="entry name" value="P2X_receptor"/>
</dbReference>
<dbReference type="Proteomes" id="UP000472260">
    <property type="component" value="Unassembled WGS sequence"/>
</dbReference>
<sequence>YCGFIVDISSAMGCKNCCSICLQCLFGYETNVMLVINNKGVGALFRLIQFLIIAYVAVYVCWIQRAYQDTDSVISSVSTKVKGNILTNTSIEGVHVWDVPEYVIPPQGEKSFFVLTNVIPTPGQTQSKCPEIPSLVTKCESDSDCIEGQTEVHGNGVQTGHCVQYSDTIKTCEVQAWCPPALLGAAEHFTVLIKNNIQYPKFNFRKRNLLHHINSTYLKNCTFDRKTDPHCPIFRLGHMVTEAGEDFSVMALKGGIIGIFIDWNCDLDFPERFCIPKYSFSRLDNKNPENNVAPGYNFRFAKYYKNNKSIETRTLIKAFGIRFDVIVFGMAGKFNIVPTIVNLGAALACLSLVTAICDWVMLTCMKDHDQYAKRKFIHLNQNGDSVAIHYVSVSKVCSPLLCPVRPQTSSQSSPGILLSKDKLNGKHFITSNTFPTC</sequence>
<name>A0A671PYE1_9TELE</name>
<keyword evidence="15" id="KW-0547">Nucleotide-binding</keyword>
<evidence type="ECO:0000256" key="4">
    <source>
        <dbReference type="ARBA" id="ARBA00022475"/>
    </source>
</evidence>
<evidence type="ECO:0000256" key="2">
    <source>
        <dbReference type="ARBA" id="ARBA00009848"/>
    </source>
</evidence>
<reference evidence="18" key="2">
    <citation type="submission" date="2025-09" db="UniProtKB">
        <authorList>
            <consortium name="Ensembl"/>
        </authorList>
    </citation>
    <scope>IDENTIFICATION</scope>
</reference>
<keyword evidence="7 14" id="KW-0406">Ion transport</keyword>
<evidence type="ECO:0000256" key="3">
    <source>
        <dbReference type="ARBA" id="ARBA00022448"/>
    </source>
</evidence>
<protein>
    <recommendedName>
        <fullName evidence="14 17">P2X purinoceptor</fullName>
    </recommendedName>
    <alternativeName>
        <fullName evidence="14">P2X purinoceptor 2</fullName>
    </alternativeName>
</protein>
<proteinExistence type="inferred from homology"/>
<keyword evidence="9 16" id="KW-1015">Disulfide bond</keyword>
<feature type="binding site" evidence="15">
    <location>
        <begin position="80"/>
        <end position="82"/>
    </location>
    <ligand>
        <name>ATP</name>
        <dbReference type="ChEBI" id="CHEBI:30616"/>
        <note>ligand shared between two neighboring subunits of the homotrimer</note>
    </ligand>
</feature>
<evidence type="ECO:0000256" key="12">
    <source>
        <dbReference type="ARBA" id="ARBA00023303"/>
    </source>
</evidence>
<feature type="disulfide bond" evidence="16">
    <location>
        <begin position="129"/>
        <end position="178"/>
    </location>
</feature>
<keyword evidence="19" id="KW-1185">Reference proteome</keyword>
<accession>A0A671PYE1</accession>
<feature type="disulfide bond" evidence="16">
    <location>
        <begin position="265"/>
        <end position="274"/>
    </location>
</feature>
<evidence type="ECO:0000256" key="17">
    <source>
        <dbReference type="RuleBase" id="RU000681"/>
    </source>
</evidence>
<comment type="catalytic activity">
    <reaction evidence="13">
        <text>Ca(2+)(in) = Ca(2+)(out)</text>
        <dbReference type="Rhea" id="RHEA:29671"/>
        <dbReference type="ChEBI" id="CHEBI:29108"/>
    </reaction>
</comment>
<keyword evidence="5 17" id="KW-0812">Transmembrane</keyword>
<evidence type="ECO:0000256" key="16">
    <source>
        <dbReference type="PIRSR" id="PIRSR005713-2"/>
    </source>
</evidence>
<dbReference type="InterPro" id="IPR001429">
    <property type="entry name" value="P2X_purnocptor"/>
</dbReference>
<feature type="transmembrane region" description="Helical" evidence="17">
    <location>
        <begin position="340"/>
        <end position="365"/>
    </location>
</feature>
<evidence type="ECO:0000256" key="7">
    <source>
        <dbReference type="ARBA" id="ARBA00023065"/>
    </source>
</evidence>
<keyword evidence="17" id="KW-0675">Receptor</keyword>
<comment type="subcellular location">
    <subcellularLocation>
        <location evidence="1">Cell membrane</location>
        <topology evidence="1">Multi-pass membrane protein</topology>
    </subcellularLocation>
    <subcellularLocation>
        <location evidence="17">Membrane</location>
        <topology evidence="17">Multi-pass membrane protein</topology>
    </subcellularLocation>
</comment>
<evidence type="ECO:0000256" key="11">
    <source>
        <dbReference type="ARBA" id="ARBA00023286"/>
    </source>
</evidence>